<evidence type="ECO:0000313" key="2">
    <source>
        <dbReference type="WBParaSite" id="ES5_v2.g30043.t1"/>
    </source>
</evidence>
<dbReference type="WBParaSite" id="ES5_v2.g30043.t1">
    <property type="protein sequence ID" value="ES5_v2.g30043.t1"/>
    <property type="gene ID" value="ES5_v2.g30043"/>
</dbReference>
<organism evidence="1 2">
    <name type="scientific">Panagrolaimus sp. ES5</name>
    <dbReference type="NCBI Taxonomy" id="591445"/>
    <lineage>
        <taxon>Eukaryota</taxon>
        <taxon>Metazoa</taxon>
        <taxon>Ecdysozoa</taxon>
        <taxon>Nematoda</taxon>
        <taxon>Chromadorea</taxon>
        <taxon>Rhabditida</taxon>
        <taxon>Tylenchina</taxon>
        <taxon>Panagrolaimomorpha</taxon>
        <taxon>Panagrolaimoidea</taxon>
        <taxon>Panagrolaimidae</taxon>
        <taxon>Panagrolaimus</taxon>
    </lineage>
</organism>
<sequence>MAKLLYNLAVKGVDYSIDGNGGPDCVQFIPLWQRLCETLVFVPLGIYCISLAWDYLEWPQETAINKTRDETEVFSDSNNGCMPMNGTCNNTSSSSTSSTALSSSSLDTNVVEEKIASEKLDVSPATLPTVTPLADVI</sequence>
<protein>
    <submittedName>
        <fullName evidence="2">Uncharacterized protein</fullName>
    </submittedName>
</protein>
<proteinExistence type="predicted"/>
<reference evidence="2" key="1">
    <citation type="submission" date="2022-11" db="UniProtKB">
        <authorList>
            <consortium name="WormBaseParasite"/>
        </authorList>
    </citation>
    <scope>IDENTIFICATION</scope>
</reference>
<evidence type="ECO:0000313" key="1">
    <source>
        <dbReference type="Proteomes" id="UP000887579"/>
    </source>
</evidence>
<name>A0AC34GKJ2_9BILA</name>
<dbReference type="Proteomes" id="UP000887579">
    <property type="component" value="Unplaced"/>
</dbReference>
<accession>A0AC34GKJ2</accession>